<dbReference type="EMBL" id="GEGO01004657">
    <property type="protein sequence ID" value="JAR90747.1"/>
    <property type="molecule type" value="Transcribed_RNA"/>
</dbReference>
<reference evidence="3" key="1">
    <citation type="journal article" date="2018" name="PLoS Negl. Trop. Dis.">
        <title>Sialome diversity of ticks revealed by RNAseq of single tick salivary glands.</title>
        <authorList>
            <person name="Perner J."/>
            <person name="Kropackova S."/>
            <person name="Kopacek P."/>
            <person name="Ribeiro J.M."/>
        </authorList>
    </citation>
    <scope>NUCLEOTIDE SEQUENCE</scope>
    <source>
        <strain evidence="3">Siblings of single egg batch collected in Ceske Budejovice</strain>
        <tissue evidence="3">Salivary glands</tissue>
    </source>
</reference>
<evidence type="ECO:0000256" key="2">
    <source>
        <dbReference type="SAM" id="SignalP"/>
    </source>
</evidence>
<accession>A0A147BIZ2</accession>
<sequence>MSHKWFFPCTQFWLLLLLSHHNSSATEDTRGHNQVGTISLQDYAATKVLVTQIKASPRHQVHNDKDYSHVFDRQIKILGGTSTSAFGAIKAQRHGSAISGQGDSKPDMSHKWFFPCTQVCGKFDDYSYRSDDRCLLLLPCPRRVKLLLVAIADCCWRALVLLRGGDVEENPGPDTETMREILESQKEMAINISTLVQGQKSFEKRLEAIEASTSKIKDLSRELNDTQGKLVHLEATVVKLESKIDDLENRSRRNNLVIYGVEESNAETEQHLMEKVVEGFFKSKMSVEVKSLERIHRLGRVARGKPRPIILRFGNYNERQNVLRNAKKLKGTRIFINEDFSKNVRMIRKKLWESAKENRERGEKVYLSYDKLKINGVTYAWELDTNQRVELYSAREVPSSEHDN</sequence>
<feature type="signal peptide" evidence="2">
    <location>
        <begin position="1"/>
        <end position="25"/>
    </location>
</feature>
<feature type="coiled-coil region" evidence="1">
    <location>
        <begin position="209"/>
        <end position="250"/>
    </location>
</feature>
<dbReference type="AlphaFoldDB" id="A0A147BIZ2"/>
<evidence type="ECO:0000313" key="3">
    <source>
        <dbReference type="EMBL" id="JAR90747.1"/>
    </source>
</evidence>
<keyword evidence="1" id="KW-0175">Coiled coil</keyword>
<dbReference type="Gene3D" id="3.30.70.1820">
    <property type="entry name" value="L1 transposable element, RRM domain"/>
    <property type="match status" value="1"/>
</dbReference>
<organism evidence="3">
    <name type="scientific">Ixodes ricinus</name>
    <name type="common">Common tick</name>
    <name type="synonym">Acarus ricinus</name>
    <dbReference type="NCBI Taxonomy" id="34613"/>
    <lineage>
        <taxon>Eukaryota</taxon>
        <taxon>Metazoa</taxon>
        <taxon>Ecdysozoa</taxon>
        <taxon>Arthropoda</taxon>
        <taxon>Chelicerata</taxon>
        <taxon>Arachnida</taxon>
        <taxon>Acari</taxon>
        <taxon>Parasitiformes</taxon>
        <taxon>Ixodida</taxon>
        <taxon>Ixodoidea</taxon>
        <taxon>Ixodidae</taxon>
        <taxon>Ixodinae</taxon>
        <taxon>Ixodes</taxon>
    </lineage>
</organism>
<name>A0A147BIZ2_IXORI</name>
<protein>
    <recommendedName>
        <fullName evidence="4">Myosin light chain kinase</fullName>
    </recommendedName>
</protein>
<dbReference type="PANTHER" id="PTHR11505">
    <property type="entry name" value="L1 TRANSPOSABLE ELEMENT-RELATED"/>
    <property type="match status" value="1"/>
</dbReference>
<keyword evidence="2" id="KW-0732">Signal</keyword>
<evidence type="ECO:0000256" key="1">
    <source>
        <dbReference type="SAM" id="Coils"/>
    </source>
</evidence>
<feature type="chain" id="PRO_5007542437" description="Myosin light chain kinase" evidence="2">
    <location>
        <begin position="26"/>
        <end position="404"/>
    </location>
</feature>
<dbReference type="InterPro" id="IPR004244">
    <property type="entry name" value="Transposase_22"/>
</dbReference>
<evidence type="ECO:0008006" key="4">
    <source>
        <dbReference type="Google" id="ProtNLM"/>
    </source>
</evidence>
<proteinExistence type="predicted"/>